<dbReference type="GO" id="GO:0045087">
    <property type="term" value="P:innate immune response"/>
    <property type="evidence" value="ECO:0007669"/>
    <property type="project" value="UniProtKB-KW"/>
</dbReference>
<evidence type="ECO:0000313" key="9">
    <source>
        <dbReference type="Proteomes" id="UP000694390"/>
    </source>
</evidence>
<evidence type="ECO:0000256" key="5">
    <source>
        <dbReference type="PROSITE-ProRule" id="PRU00059"/>
    </source>
</evidence>
<dbReference type="GO" id="GO:0072562">
    <property type="term" value="C:blood microparticle"/>
    <property type="evidence" value="ECO:0007669"/>
    <property type="project" value="TreeGrafter"/>
</dbReference>
<dbReference type="SMART" id="SM00042">
    <property type="entry name" value="CUB"/>
    <property type="match status" value="1"/>
</dbReference>
<name>A0A8C4XWB2_9SAUR</name>
<feature type="compositionally biased region" description="Basic residues" evidence="6">
    <location>
        <begin position="189"/>
        <end position="200"/>
    </location>
</feature>
<keyword evidence="9" id="KW-1185">Reference proteome</keyword>
<dbReference type="PANTHER" id="PTHR24255">
    <property type="entry name" value="COMPLEMENT COMPONENT 1, S SUBCOMPONENT-RELATED"/>
    <property type="match status" value="1"/>
</dbReference>
<dbReference type="CDD" id="cd00041">
    <property type="entry name" value="CUB"/>
    <property type="match status" value="1"/>
</dbReference>
<keyword evidence="4" id="KW-0325">Glycoprotein</keyword>
<feature type="region of interest" description="Disordered" evidence="6">
    <location>
        <begin position="171"/>
        <end position="200"/>
    </location>
</feature>
<dbReference type="GO" id="GO:0031638">
    <property type="term" value="P:zymogen activation"/>
    <property type="evidence" value="ECO:0007669"/>
    <property type="project" value="TreeGrafter"/>
</dbReference>
<evidence type="ECO:0000313" key="8">
    <source>
        <dbReference type="Ensembl" id="ENSGEVP00005001322.1"/>
    </source>
</evidence>
<dbReference type="GeneTree" id="ENSGT00940000158621"/>
<keyword evidence="1" id="KW-0399">Innate immunity</keyword>
<evidence type="ECO:0000259" key="7">
    <source>
        <dbReference type="PROSITE" id="PS01180"/>
    </source>
</evidence>
<feature type="domain" description="CUB" evidence="7">
    <location>
        <begin position="35"/>
        <end position="164"/>
    </location>
</feature>
<dbReference type="GO" id="GO:0004252">
    <property type="term" value="F:serine-type endopeptidase activity"/>
    <property type="evidence" value="ECO:0007669"/>
    <property type="project" value="TreeGrafter"/>
</dbReference>
<evidence type="ECO:0000256" key="4">
    <source>
        <dbReference type="ARBA" id="ARBA00023180"/>
    </source>
</evidence>
<dbReference type="PROSITE" id="PS01180">
    <property type="entry name" value="CUB"/>
    <property type="match status" value="1"/>
</dbReference>
<dbReference type="OrthoDB" id="7611901at2759"/>
<dbReference type="Gene3D" id="2.60.120.290">
    <property type="entry name" value="Spermadhesin, CUB domain"/>
    <property type="match status" value="1"/>
</dbReference>
<keyword evidence="3" id="KW-1015">Disulfide bond</keyword>
<dbReference type="AlphaFoldDB" id="A0A8C4XWB2"/>
<dbReference type="FunFam" id="2.60.120.290:FF:000012">
    <property type="entry name" value="mannan-binding lectin serine protease 1 isoform X1"/>
    <property type="match status" value="1"/>
</dbReference>
<dbReference type="SUPFAM" id="SSF49854">
    <property type="entry name" value="Spermadhesin, CUB domain"/>
    <property type="match status" value="1"/>
</dbReference>
<evidence type="ECO:0000256" key="6">
    <source>
        <dbReference type="SAM" id="MobiDB-lite"/>
    </source>
</evidence>
<dbReference type="InterPro" id="IPR035914">
    <property type="entry name" value="Sperma_CUB_dom_sf"/>
</dbReference>
<evidence type="ECO:0000256" key="3">
    <source>
        <dbReference type="ARBA" id="ARBA00023157"/>
    </source>
</evidence>
<dbReference type="Proteomes" id="UP000694390">
    <property type="component" value="Unassembled WGS sequence"/>
</dbReference>
<dbReference type="Ensembl" id="ENSGEVT00005001400.1">
    <property type="protein sequence ID" value="ENSGEVP00005001322.1"/>
    <property type="gene ID" value="ENSGEVG00005001033.1"/>
</dbReference>
<dbReference type="Pfam" id="PF00431">
    <property type="entry name" value="CUB"/>
    <property type="match status" value="1"/>
</dbReference>
<comment type="caution">
    <text evidence="5">Lacks conserved residue(s) required for the propagation of feature annotation.</text>
</comment>
<sequence length="200" mass="22339">GPRARFWGDQSVPGTGSPGWWQPLRYKLVIKLRGIHSPVPAPGKLLGEITTPYYLKPYPNNNISTWDITVPKGFVVKLNFWQFNLQPSESCLSDYVKLRTITADKKDLGQYCGQLGSATGNHPGVRDFASKGSWMRLMFHSDFSNAENGTLIPYKGFLAYYQAMGEYESSTPCRRGPRPMHDKGVGGWVRRKGSGVTKGH</sequence>
<reference evidence="8" key="2">
    <citation type="submission" date="2025-09" db="UniProtKB">
        <authorList>
            <consortium name="Ensembl"/>
        </authorList>
    </citation>
    <scope>IDENTIFICATION</scope>
</reference>
<dbReference type="InterPro" id="IPR000859">
    <property type="entry name" value="CUB_dom"/>
</dbReference>
<dbReference type="PANTHER" id="PTHR24255:SF25">
    <property type="entry name" value="COMPLEMENT C1R SUBCOMPONENT"/>
    <property type="match status" value="1"/>
</dbReference>
<protein>
    <recommendedName>
        <fullName evidence="7">CUB domain-containing protein</fullName>
    </recommendedName>
</protein>
<reference evidence="8" key="1">
    <citation type="submission" date="2025-08" db="UniProtKB">
        <authorList>
            <consortium name="Ensembl"/>
        </authorList>
    </citation>
    <scope>IDENTIFICATION</scope>
</reference>
<organism evidence="8 9">
    <name type="scientific">Gopherus evgoodei</name>
    <name type="common">Goodes thornscrub tortoise</name>
    <dbReference type="NCBI Taxonomy" id="1825980"/>
    <lineage>
        <taxon>Eukaryota</taxon>
        <taxon>Metazoa</taxon>
        <taxon>Chordata</taxon>
        <taxon>Craniata</taxon>
        <taxon>Vertebrata</taxon>
        <taxon>Euteleostomi</taxon>
        <taxon>Archelosauria</taxon>
        <taxon>Testudinata</taxon>
        <taxon>Testudines</taxon>
        <taxon>Cryptodira</taxon>
        <taxon>Durocryptodira</taxon>
        <taxon>Testudinoidea</taxon>
        <taxon>Testudinidae</taxon>
        <taxon>Gopherus</taxon>
    </lineage>
</organism>
<evidence type="ECO:0000256" key="2">
    <source>
        <dbReference type="ARBA" id="ARBA00022859"/>
    </source>
</evidence>
<evidence type="ECO:0000256" key="1">
    <source>
        <dbReference type="ARBA" id="ARBA00022588"/>
    </source>
</evidence>
<proteinExistence type="predicted"/>
<keyword evidence="2" id="KW-0391">Immunity</keyword>
<accession>A0A8C4XWB2</accession>